<evidence type="ECO:0000259" key="2">
    <source>
        <dbReference type="PROSITE" id="PS50800"/>
    </source>
</evidence>
<feature type="domain" description="SAP" evidence="2">
    <location>
        <begin position="242"/>
        <end position="276"/>
    </location>
</feature>
<dbReference type="PROSITE" id="PS50800">
    <property type="entry name" value="SAP"/>
    <property type="match status" value="1"/>
</dbReference>
<dbReference type="InParanoid" id="K5XGK6"/>
<dbReference type="Pfam" id="PF02037">
    <property type="entry name" value="SAP"/>
    <property type="match status" value="1"/>
</dbReference>
<protein>
    <recommendedName>
        <fullName evidence="2">SAP domain-containing protein</fullName>
    </recommendedName>
</protein>
<dbReference type="Proteomes" id="UP000008493">
    <property type="component" value="Unassembled WGS sequence"/>
</dbReference>
<dbReference type="GeneID" id="18832316"/>
<dbReference type="OrthoDB" id="3210866at2759"/>
<dbReference type="InterPro" id="IPR003034">
    <property type="entry name" value="SAP_dom"/>
</dbReference>
<proteinExistence type="predicted"/>
<reference evidence="4" key="1">
    <citation type="journal article" date="2012" name="Proc. Natl. Acad. Sci. U.S.A.">
        <title>Genome sequence of the button mushroom Agaricus bisporus reveals mechanisms governing adaptation to a humic-rich ecological niche.</title>
        <authorList>
            <person name="Morin E."/>
            <person name="Kohler A."/>
            <person name="Baker A.R."/>
            <person name="Foulongne-Oriol M."/>
            <person name="Lombard V."/>
            <person name="Nagy L.G."/>
            <person name="Ohm R.A."/>
            <person name="Patyshakuliyeva A."/>
            <person name="Brun A."/>
            <person name="Aerts A.L."/>
            <person name="Bailey A.M."/>
            <person name="Billette C."/>
            <person name="Coutinho P.M."/>
            <person name="Deakin G."/>
            <person name="Doddapaneni H."/>
            <person name="Floudas D."/>
            <person name="Grimwood J."/>
            <person name="Hilden K."/>
            <person name="Kuees U."/>
            <person name="LaButti K.M."/>
            <person name="Lapidus A."/>
            <person name="Lindquist E.A."/>
            <person name="Lucas S.M."/>
            <person name="Murat C."/>
            <person name="Riley R.W."/>
            <person name="Salamov A.A."/>
            <person name="Schmutz J."/>
            <person name="Subramanian V."/>
            <person name="Woesten H.A.B."/>
            <person name="Xu J."/>
            <person name="Eastwood D.C."/>
            <person name="Foster G.D."/>
            <person name="Sonnenberg A.S."/>
            <person name="Cullen D."/>
            <person name="de Vries R.P."/>
            <person name="Lundell T."/>
            <person name="Hibbett D.S."/>
            <person name="Henrissat B."/>
            <person name="Burton K.S."/>
            <person name="Kerrigan R.W."/>
            <person name="Challen M.P."/>
            <person name="Grigoriev I.V."/>
            <person name="Martin F."/>
        </authorList>
    </citation>
    <scope>NUCLEOTIDE SEQUENCE [LARGE SCALE GENOMIC DNA]</scope>
    <source>
        <strain evidence="4">JB137-S8 / ATCC MYA-4627 / FGSC 10392</strain>
    </source>
</reference>
<feature type="region of interest" description="Disordered" evidence="1">
    <location>
        <begin position="283"/>
        <end position="378"/>
    </location>
</feature>
<accession>K5XGK6</accession>
<evidence type="ECO:0000313" key="4">
    <source>
        <dbReference type="Proteomes" id="UP000008493"/>
    </source>
</evidence>
<gene>
    <name evidence="3" type="ORF">AGABI1DRAFT_89223</name>
</gene>
<dbReference type="RefSeq" id="XP_007326432.1">
    <property type="nucleotide sequence ID" value="XM_007326370.1"/>
</dbReference>
<feature type="region of interest" description="Disordered" evidence="1">
    <location>
        <begin position="1"/>
        <end position="33"/>
    </location>
</feature>
<evidence type="ECO:0000313" key="3">
    <source>
        <dbReference type="EMBL" id="EKM82402.1"/>
    </source>
</evidence>
<dbReference type="eggNOG" id="ENOG502SYU8">
    <property type="taxonomic scope" value="Eukaryota"/>
</dbReference>
<feature type="compositionally biased region" description="Basic residues" evidence="1">
    <location>
        <begin position="291"/>
        <end position="308"/>
    </location>
</feature>
<dbReference type="AlphaFoldDB" id="K5XGK6"/>
<feature type="compositionally biased region" description="Pro residues" evidence="1">
    <location>
        <begin position="336"/>
        <end position="352"/>
    </location>
</feature>
<name>K5XGK6_AGABU</name>
<keyword evidence="4" id="KW-1185">Reference proteome</keyword>
<sequence length="563" mass="61187">MASPLPNRSRSSSGGDCSGGELRLSERSPIIGDGDCESGPLGFRVIGSESCPSHQLENQLQEDPAAAAPSPFEFDLLGPISGLYVAEATTLAIQPTFVTPTSAITPFVFDTTSGPRASCPSPGLQALFVSGICEALQLVVINIVLFCLVYRTVCPPMVLSTDVGRRGSPSVQAPPSPSQALGSHQQLTGAMLNDLENGAVRSTGVGECGPKAVPCIKIKAESIFLPEALLDNGEYSTVQVHILSKSRSELIELCRGFNLGASGTKAVLLDRLRHFASQPDQWKTLLTNGARRPHRGLPSKAAKNRKTSTKASARRNVERHSTPIPDPLPLHHAPVSVPPPPPPPLPSMPVAPQPLLHASPDRGSVSSANPMAPTALPSTNDRERAVKLGGDFVLRFKPSEIPYSPAAILSQDIQRIAKIWDDTLSCWDPAAAALTIHGHPVALKYWPEIYFRDPGQRWENLKRTWNAWKTIAQYWHEVGPEGFWSEFTGGDGKRLSYTKILDAIRRKRKEENLTIAEYAAIEYGPSFSSEFSYRKGKKKRVALTDPSAIARHYKRRKVSELMP</sequence>
<dbReference type="HOGENOM" id="CLU_483914_0_0_1"/>
<dbReference type="EMBL" id="JH971386">
    <property type="protein sequence ID" value="EKM82402.1"/>
    <property type="molecule type" value="Genomic_DNA"/>
</dbReference>
<organism evidence="3 4">
    <name type="scientific">Agaricus bisporus var. burnettii (strain JB137-S8 / ATCC MYA-4627 / FGSC 10392)</name>
    <name type="common">White button mushroom</name>
    <dbReference type="NCBI Taxonomy" id="597362"/>
    <lineage>
        <taxon>Eukaryota</taxon>
        <taxon>Fungi</taxon>
        <taxon>Dikarya</taxon>
        <taxon>Basidiomycota</taxon>
        <taxon>Agaricomycotina</taxon>
        <taxon>Agaricomycetes</taxon>
        <taxon>Agaricomycetidae</taxon>
        <taxon>Agaricales</taxon>
        <taxon>Agaricineae</taxon>
        <taxon>Agaricaceae</taxon>
        <taxon>Agaricus</taxon>
    </lineage>
</organism>
<evidence type="ECO:0000256" key="1">
    <source>
        <dbReference type="SAM" id="MobiDB-lite"/>
    </source>
</evidence>
<dbReference type="KEGG" id="abp:AGABI1DRAFT89223"/>